<name>A0AAJ0MBT0_9PEZI</name>
<reference evidence="2" key="1">
    <citation type="journal article" date="2023" name="Mol. Phylogenet. Evol.">
        <title>Genome-scale phylogeny and comparative genomics of the fungal order Sordariales.</title>
        <authorList>
            <person name="Hensen N."/>
            <person name="Bonometti L."/>
            <person name="Westerberg I."/>
            <person name="Brannstrom I.O."/>
            <person name="Guillou S."/>
            <person name="Cros-Aarteil S."/>
            <person name="Calhoun S."/>
            <person name="Haridas S."/>
            <person name="Kuo A."/>
            <person name="Mondo S."/>
            <person name="Pangilinan J."/>
            <person name="Riley R."/>
            <person name="LaButti K."/>
            <person name="Andreopoulos B."/>
            <person name="Lipzen A."/>
            <person name="Chen C."/>
            <person name="Yan M."/>
            <person name="Daum C."/>
            <person name="Ng V."/>
            <person name="Clum A."/>
            <person name="Steindorff A."/>
            <person name="Ohm R.A."/>
            <person name="Martin F."/>
            <person name="Silar P."/>
            <person name="Natvig D.O."/>
            <person name="Lalanne C."/>
            <person name="Gautier V."/>
            <person name="Ament-Velasquez S.L."/>
            <person name="Kruys A."/>
            <person name="Hutchinson M.I."/>
            <person name="Powell A.J."/>
            <person name="Barry K."/>
            <person name="Miller A.N."/>
            <person name="Grigoriev I.V."/>
            <person name="Debuchy R."/>
            <person name="Gladieux P."/>
            <person name="Hiltunen Thoren M."/>
            <person name="Johannesson H."/>
        </authorList>
    </citation>
    <scope>NUCLEOTIDE SEQUENCE</scope>
    <source>
        <strain evidence="2">CBS 955.72</strain>
    </source>
</reference>
<gene>
    <name evidence="2" type="ORF">B0T25DRAFT_521465</name>
</gene>
<comment type="caution">
    <text evidence="2">The sequence shown here is derived from an EMBL/GenBank/DDBJ whole genome shotgun (WGS) entry which is preliminary data.</text>
</comment>
<accession>A0AAJ0MBT0</accession>
<evidence type="ECO:0000313" key="2">
    <source>
        <dbReference type="EMBL" id="KAK3347224.1"/>
    </source>
</evidence>
<feature type="region of interest" description="Disordered" evidence="1">
    <location>
        <begin position="168"/>
        <end position="201"/>
    </location>
</feature>
<dbReference type="EMBL" id="JAUIQD010000006">
    <property type="protein sequence ID" value="KAK3347224.1"/>
    <property type="molecule type" value="Genomic_DNA"/>
</dbReference>
<dbReference type="AlphaFoldDB" id="A0AAJ0MBT0"/>
<protein>
    <submittedName>
        <fullName evidence="2">Uncharacterized protein</fullName>
    </submittedName>
</protein>
<proteinExistence type="predicted"/>
<feature type="region of interest" description="Disordered" evidence="1">
    <location>
        <begin position="263"/>
        <end position="294"/>
    </location>
</feature>
<dbReference type="Proteomes" id="UP001275084">
    <property type="component" value="Unassembled WGS sequence"/>
</dbReference>
<reference evidence="2" key="2">
    <citation type="submission" date="2023-06" db="EMBL/GenBank/DDBJ databases">
        <authorList>
            <consortium name="Lawrence Berkeley National Laboratory"/>
            <person name="Haridas S."/>
            <person name="Hensen N."/>
            <person name="Bonometti L."/>
            <person name="Westerberg I."/>
            <person name="Brannstrom I.O."/>
            <person name="Guillou S."/>
            <person name="Cros-Aarteil S."/>
            <person name="Calhoun S."/>
            <person name="Kuo A."/>
            <person name="Mondo S."/>
            <person name="Pangilinan J."/>
            <person name="Riley R."/>
            <person name="Labutti K."/>
            <person name="Andreopoulos B."/>
            <person name="Lipzen A."/>
            <person name="Chen C."/>
            <person name="Yanf M."/>
            <person name="Daum C."/>
            <person name="Ng V."/>
            <person name="Clum A."/>
            <person name="Steindorff A."/>
            <person name="Ohm R."/>
            <person name="Martin F."/>
            <person name="Silar P."/>
            <person name="Natvig D."/>
            <person name="Lalanne C."/>
            <person name="Gautier V."/>
            <person name="Ament-Velasquez S.L."/>
            <person name="Kruys A."/>
            <person name="Hutchinson M.I."/>
            <person name="Powell A.J."/>
            <person name="Barry K."/>
            <person name="Miller A.N."/>
            <person name="Grigoriev I.V."/>
            <person name="Debuchy R."/>
            <person name="Gladieux P."/>
            <person name="Thoren M.H."/>
            <person name="Johannesson H."/>
        </authorList>
    </citation>
    <scope>NUCLEOTIDE SEQUENCE</scope>
    <source>
        <strain evidence="2">CBS 955.72</strain>
    </source>
</reference>
<keyword evidence="3" id="KW-1185">Reference proteome</keyword>
<feature type="compositionally biased region" description="Polar residues" evidence="1">
    <location>
        <begin position="265"/>
        <end position="275"/>
    </location>
</feature>
<feature type="compositionally biased region" description="Polar residues" evidence="1">
    <location>
        <begin position="190"/>
        <end position="201"/>
    </location>
</feature>
<evidence type="ECO:0000313" key="3">
    <source>
        <dbReference type="Proteomes" id="UP001275084"/>
    </source>
</evidence>
<sequence>MPPVPLPLFGSAKVNEGLEALWIPDGVHVSSPLLSSELPSSRLYLTGGIPQQRVTGGMGRAPRPSLSDIMLPLRRTAPYNSTTDTSAIRKMPTSRALVERNNATAAAVKHQPASPLPSEFVLSCRQVAPIPTACCLLCVADEEVSTSEKNPELAGFTSDDHYTSAQALGTTHGKQPSLDPALARDGPPFTESNHTDNSSTDGLLQYERYLEQETEQHVRARMRTNPIPCVRNLTESVRHELLQQMPQLVRDIQLDLFRSYKTSHRSNSPGLTSSAPRPAPAAQTDGEPTQPLPAQQDILQDPTHIGDATPQFEPSCLATCLETLHCRHIDARLGSAASEWMDGSLFHGLDFAETVAESSFADMAGFEFASLLSGHREVGRVAGVGFQGDGGWGEA</sequence>
<evidence type="ECO:0000256" key="1">
    <source>
        <dbReference type="SAM" id="MobiDB-lite"/>
    </source>
</evidence>
<organism evidence="2 3">
    <name type="scientific">Lasiosphaeria hispida</name>
    <dbReference type="NCBI Taxonomy" id="260671"/>
    <lineage>
        <taxon>Eukaryota</taxon>
        <taxon>Fungi</taxon>
        <taxon>Dikarya</taxon>
        <taxon>Ascomycota</taxon>
        <taxon>Pezizomycotina</taxon>
        <taxon>Sordariomycetes</taxon>
        <taxon>Sordariomycetidae</taxon>
        <taxon>Sordariales</taxon>
        <taxon>Lasiosphaeriaceae</taxon>
        <taxon>Lasiosphaeria</taxon>
    </lineage>
</organism>